<gene>
    <name evidence="2" type="ORF">DPMN_120581</name>
</gene>
<evidence type="ECO:0000313" key="3">
    <source>
        <dbReference type="Proteomes" id="UP000828390"/>
    </source>
</evidence>
<protein>
    <submittedName>
        <fullName evidence="2">Uncharacterized protein</fullName>
    </submittedName>
</protein>
<dbReference type="EMBL" id="JAIWYP010000005">
    <property type="protein sequence ID" value="KAH3818854.1"/>
    <property type="molecule type" value="Genomic_DNA"/>
</dbReference>
<comment type="caution">
    <text evidence="2">The sequence shown here is derived from an EMBL/GenBank/DDBJ whole genome shotgun (WGS) entry which is preliminary data.</text>
</comment>
<name>A0A9D4JQA2_DREPO</name>
<proteinExistence type="predicted"/>
<feature type="region of interest" description="Disordered" evidence="1">
    <location>
        <begin position="23"/>
        <end position="42"/>
    </location>
</feature>
<reference evidence="2" key="1">
    <citation type="journal article" date="2019" name="bioRxiv">
        <title>The Genome of the Zebra Mussel, Dreissena polymorpha: A Resource for Invasive Species Research.</title>
        <authorList>
            <person name="McCartney M.A."/>
            <person name="Auch B."/>
            <person name="Kono T."/>
            <person name="Mallez S."/>
            <person name="Zhang Y."/>
            <person name="Obille A."/>
            <person name="Becker A."/>
            <person name="Abrahante J.E."/>
            <person name="Garbe J."/>
            <person name="Badalamenti J.P."/>
            <person name="Herman A."/>
            <person name="Mangelson H."/>
            <person name="Liachko I."/>
            <person name="Sullivan S."/>
            <person name="Sone E.D."/>
            <person name="Koren S."/>
            <person name="Silverstein K.A.T."/>
            <person name="Beckman K.B."/>
            <person name="Gohl D.M."/>
        </authorList>
    </citation>
    <scope>NUCLEOTIDE SEQUENCE</scope>
    <source>
        <strain evidence="2">Duluth1</strain>
        <tissue evidence="2">Whole animal</tissue>
    </source>
</reference>
<keyword evidence="3" id="KW-1185">Reference proteome</keyword>
<evidence type="ECO:0000313" key="2">
    <source>
        <dbReference type="EMBL" id="KAH3818854.1"/>
    </source>
</evidence>
<dbReference type="AlphaFoldDB" id="A0A9D4JQA2"/>
<dbReference type="Proteomes" id="UP000828390">
    <property type="component" value="Unassembled WGS sequence"/>
</dbReference>
<reference evidence="2" key="2">
    <citation type="submission" date="2020-11" db="EMBL/GenBank/DDBJ databases">
        <authorList>
            <person name="McCartney M.A."/>
            <person name="Auch B."/>
            <person name="Kono T."/>
            <person name="Mallez S."/>
            <person name="Becker A."/>
            <person name="Gohl D.M."/>
            <person name="Silverstein K.A.T."/>
            <person name="Koren S."/>
            <person name="Bechman K.B."/>
            <person name="Herman A."/>
            <person name="Abrahante J.E."/>
            <person name="Garbe J."/>
        </authorList>
    </citation>
    <scope>NUCLEOTIDE SEQUENCE</scope>
    <source>
        <strain evidence="2">Duluth1</strain>
        <tissue evidence="2">Whole animal</tissue>
    </source>
</reference>
<organism evidence="2 3">
    <name type="scientific">Dreissena polymorpha</name>
    <name type="common">Zebra mussel</name>
    <name type="synonym">Mytilus polymorpha</name>
    <dbReference type="NCBI Taxonomy" id="45954"/>
    <lineage>
        <taxon>Eukaryota</taxon>
        <taxon>Metazoa</taxon>
        <taxon>Spiralia</taxon>
        <taxon>Lophotrochozoa</taxon>
        <taxon>Mollusca</taxon>
        <taxon>Bivalvia</taxon>
        <taxon>Autobranchia</taxon>
        <taxon>Heteroconchia</taxon>
        <taxon>Euheterodonta</taxon>
        <taxon>Imparidentia</taxon>
        <taxon>Neoheterodontei</taxon>
        <taxon>Myida</taxon>
        <taxon>Dreissenoidea</taxon>
        <taxon>Dreissenidae</taxon>
        <taxon>Dreissena</taxon>
    </lineage>
</organism>
<accession>A0A9D4JQA2</accession>
<sequence length="95" mass="10111">MVLLISGEHEHCYRVDVATAPVGPPGASVQDNPSPPMTHRSTPLTSCLKASLNNTILLECLSQLSFHKLLSTTAVSVSIDQHSSLSSLLSSRAEK</sequence>
<evidence type="ECO:0000256" key="1">
    <source>
        <dbReference type="SAM" id="MobiDB-lite"/>
    </source>
</evidence>